<reference evidence="3" key="1">
    <citation type="submission" date="2021-12" db="EMBL/GenBank/DDBJ databases">
        <authorList>
            <person name="Zaccaron A."/>
            <person name="Stergiopoulos I."/>
        </authorList>
    </citation>
    <scope>NUCLEOTIDE SEQUENCE</scope>
    <source>
        <strain evidence="3">Race5_Kim</strain>
    </source>
</reference>
<dbReference type="GeneID" id="71980077"/>
<organism evidence="3 4">
    <name type="scientific">Passalora fulva</name>
    <name type="common">Tomato leaf mold</name>
    <name type="synonym">Cladosporium fulvum</name>
    <dbReference type="NCBI Taxonomy" id="5499"/>
    <lineage>
        <taxon>Eukaryota</taxon>
        <taxon>Fungi</taxon>
        <taxon>Dikarya</taxon>
        <taxon>Ascomycota</taxon>
        <taxon>Pezizomycotina</taxon>
        <taxon>Dothideomycetes</taxon>
        <taxon>Dothideomycetidae</taxon>
        <taxon>Mycosphaerellales</taxon>
        <taxon>Mycosphaerellaceae</taxon>
        <taxon>Fulvia</taxon>
    </lineage>
</organism>
<accession>A0A9Q8L751</accession>
<evidence type="ECO:0000313" key="4">
    <source>
        <dbReference type="Proteomes" id="UP000756132"/>
    </source>
</evidence>
<feature type="region of interest" description="Disordered" evidence="1">
    <location>
        <begin position="1"/>
        <end position="45"/>
    </location>
</feature>
<dbReference type="OMA" id="WILYREV"/>
<protein>
    <submittedName>
        <fullName evidence="3">Uncharacterized protein</fullName>
    </submittedName>
</protein>
<sequence length="222" mass="24313">MTLQDMGDLEKNIGSRAEADDSSSDTSTLLNKPETEVAASDPATDSIALPAEEASAPEVRRYITEVLTINHELDVHDAQNIASKWTIGSGRDLRKFTPCIYRDIFGSATAWILYREVKVVAAQENFKKSPPMKWPARLGIAGTLVAFEALFSFVLTHFGGMVLLWVMAPFYFFGLCGCVAVLADGADKLGDDKKAREKTLEKVENELIKYWGIDGNGTKSSG</sequence>
<evidence type="ECO:0000256" key="2">
    <source>
        <dbReference type="SAM" id="Phobius"/>
    </source>
</evidence>
<dbReference type="EMBL" id="CP090163">
    <property type="protein sequence ID" value="UJO11964.1"/>
    <property type="molecule type" value="Genomic_DNA"/>
</dbReference>
<feature type="compositionally biased region" description="Basic and acidic residues" evidence="1">
    <location>
        <begin position="8"/>
        <end position="19"/>
    </location>
</feature>
<evidence type="ECO:0000313" key="3">
    <source>
        <dbReference type="EMBL" id="UJO11964.1"/>
    </source>
</evidence>
<keyword evidence="2" id="KW-0472">Membrane</keyword>
<keyword evidence="4" id="KW-1185">Reference proteome</keyword>
<dbReference type="KEGG" id="ffu:CLAFUR5_00199"/>
<dbReference type="AlphaFoldDB" id="A0A9Q8L751"/>
<name>A0A9Q8L751_PASFU</name>
<gene>
    <name evidence="3" type="ORF">CLAFUR5_00199</name>
</gene>
<dbReference type="Proteomes" id="UP000756132">
    <property type="component" value="Chromosome 1"/>
</dbReference>
<feature type="transmembrane region" description="Helical" evidence="2">
    <location>
        <begin position="162"/>
        <end position="183"/>
    </location>
</feature>
<keyword evidence="2" id="KW-0812">Transmembrane</keyword>
<keyword evidence="2" id="KW-1133">Transmembrane helix</keyword>
<dbReference type="RefSeq" id="XP_047756330.1">
    <property type="nucleotide sequence ID" value="XM_047899347.1"/>
</dbReference>
<proteinExistence type="predicted"/>
<dbReference type="OrthoDB" id="3646259at2759"/>
<evidence type="ECO:0000256" key="1">
    <source>
        <dbReference type="SAM" id="MobiDB-lite"/>
    </source>
</evidence>
<reference evidence="3" key="2">
    <citation type="journal article" date="2022" name="Microb. Genom.">
        <title>A chromosome-scale genome assembly of the tomato pathogen Cladosporium fulvum reveals a compartmentalized genome architecture and the presence of a dispensable chromosome.</title>
        <authorList>
            <person name="Zaccaron A.Z."/>
            <person name="Chen L.H."/>
            <person name="Samaras A."/>
            <person name="Stergiopoulos I."/>
        </authorList>
    </citation>
    <scope>NUCLEOTIDE SEQUENCE</scope>
    <source>
        <strain evidence="3">Race5_Kim</strain>
    </source>
</reference>
<feature type="transmembrane region" description="Helical" evidence="2">
    <location>
        <begin position="136"/>
        <end position="156"/>
    </location>
</feature>